<organism evidence="3 4">
    <name type="scientific">Cirrhinus molitorella</name>
    <name type="common">mud carp</name>
    <dbReference type="NCBI Taxonomy" id="172907"/>
    <lineage>
        <taxon>Eukaryota</taxon>
        <taxon>Metazoa</taxon>
        <taxon>Chordata</taxon>
        <taxon>Craniata</taxon>
        <taxon>Vertebrata</taxon>
        <taxon>Euteleostomi</taxon>
        <taxon>Actinopterygii</taxon>
        <taxon>Neopterygii</taxon>
        <taxon>Teleostei</taxon>
        <taxon>Ostariophysi</taxon>
        <taxon>Cypriniformes</taxon>
        <taxon>Cyprinidae</taxon>
        <taxon>Labeoninae</taxon>
        <taxon>Labeonini</taxon>
        <taxon>Cirrhinus</taxon>
    </lineage>
</organism>
<keyword evidence="4" id="KW-1185">Reference proteome</keyword>
<evidence type="ECO:0000313" key="4">
    <source>
        <dbReference type="Proteomes" id="UP001187343"/>
    </source>
</evidence>
<evidence type="ECO:0000256" key="1">
    <source>
        <dbReference type="SAM" id="MobiDB-lite"/>
    </source>
</evidence>
<feature type="region of interest" description="Disordered" evidence="1">
    <location>
        <begin position="99"/>
        <end position="151"/>
    </location>
</feature>
<comment type="caution">
    <text evidence="3">The sequence shown here is derived from an EMBL/GenBank/DDBJ whole genome shotgun (WGS) entry which is preliminary data.</text>
</comment>
<feature type="transmembrane region" description="Helical" evidence="2">
    <location>
        <begin position="58"/>
        <end position="78"/>
    </location>
</feature>
<sequence length="205" mass="22911">MVNVTVAEAQQDGVTQDIPFLLEREGQKTYLNVIQIQTTTEVLTKSHILFLCSSQEVVIIYIFRSLPFICLLVAFFYLNRDDKRVTTSKPAIELAVESGEGLDEDLDSGETQRNENKEVKRDNIVSEQEKERVNNEKPEVTAATEEGQDEENQIVVIVNNEQGTSPMDDNENKTVSVLNTDEKTRLMAGVEESTVSVLGDLVSAL</sequence>
<accession>A0AA88P1J1</accession>
<protein>
    <submittedName>
        <fullName evidence="3">Uncharacterized protein</fullName>
    </submittedName>
</protein>
<evidence type="ECO:0000256" key="2">
    <source>
        <dbReference type="SAM" id="Phobius"/>
    </source>
</evidence>
<keyword evidence="2" id="KW-0472">Membrane</keyword>
<dbReference type="EMBL" id="JAUYZG010000022">
    <property type="protein sequence ID" value="KAK2872362.1"/>
    <property type="molecule type" value="Genomic_DNA"/>
</dbReference>
<keyword evidence="2" id="KW-0812">Transmembrane</keyword>
<dbReference type="Proteomes" id="UP001187343">
    <property type="component" value="Unassembled WGS sequence"/>
</dbReference>
<reference evidence="3" key="1">
    <citation type="submission" date="2023-08" db="EMBL/GenBank/DDBJ databases">
        <title>Chromosome-level Genome Assembly of mud carp (Cirrhinus molitorella).</title>
        <authorList>
            <person name="Liu H."/>
        </authorList>
    </citation>
    <scope>NUCLEOTIDE SEQUENCE</scope>
    <source>
        <strain evidence="3">Prfri</strain>
        <tissue evidence="3">Muscle</tissue>
    </source>
</reference>
<name>A0AA88P1J1_9TELE</name>
<proteinExistence type="predicted"/>
<keyword evidence="2" id="KW-1133">Transmembrane helix</keyword>
<evidence type="ECO:0000313" key="3">
    <source>
        <dbReference type="EMBL" id="KAK2872362.1"/>
    </source>
</evidence>
<feature type="compositionally biased region" description="Basic and acidic residues" evidence="1">
    <location>
        <begin position="110"/>
        <end position="139"/>
    </location>
</feature>
<dbReference type="AlphaFoldDB" id="A0AA88P1J1"/>
<gene>
    <name evidence="3" type="ORF">Q8A67_022259</name>
</gene>